<dbReference type="AlphaFoldDB" id="A0ABD4UKT9"/>
<proteinExistence type="inferred from homology"/>
<comment type="caution">
    <text evidence="3">The sequence shown here is derived from an EMBL/GenBank/DDBJ whole genome shotgun (WGS) entry which is preliminary data.</text>
</comment>
<comment type="similarity">
    <text evidence="1 2">Belongs to the enoyl-CoA hydratase/isomerase family.</text>
</comment>
<dbReference type="Pfam" id="PF00378">
    <property type="entry name" value="ECH_1"/>
    <property type="match status" value="1"/>
</dbReference>
<protein>
    <submittedName>
        <fullName evidence="3">Enoyl-CoA hydratase/isomerase family protein</fullName>
    </submittedName>
</protein>
<dbReference type="Proteomes" id="UP000191686">
    <property type="component" value="Unassembled WGS sequence"/>
</dbReference>
<organism evidence="3 4">
    <name type="scientific">Burkholderia cenocepacia</name>
    <dbReference type="NCBI Taxonomy" id="95486"/>
    <lineage>
        <taxon>Bacteria</taxon>
        <taxon>Pseudomonadati</taxon>
        <taxon>Pseudomonadota</taxon>
        <taxon>Betaproteobacteria</taxon>
        <taxon>Burkholderiales</taxon>
        <taxon>Burkholderiaceae</taxon>
        <taxon>Burkholderia</taxon>
        <taxon>Burkholderia cepacia complex</taxon>
    </lineage>
</organism>
<dbReference type="InterPro" id="IPR018376">
    <property type="entry name" value="Enoyl-CoA_hyd/isom_CS"/>
</dbReference>
<dbReference type="RefSeq" id="WP_080323183.1">
    <property type="nucleotide sequence ID" value="NZ_JYMX02000026.1"/>
</dbReference>
<sequence>MEKINQFESIRVNVCDGVGHLMLNRPQRLNALSKNMLLEICNAMTQFEAEQQVRAIVLSGAGNGFSSGFDLKDQMERQPRGTRVWREILDLDFNTTMRFWRSPKPTIAAVHGPCVAGAFEMALACDITIASEDAFFGEPELRFGAGIVTMLLPWMASPKHAKRIILSGQDRVGARLAMEMGLVSEVTAPGEHLNCALRVARNIARMDTDLVQQTKKAIQRTYEIQGLEASLAAALDIDHAIESHGSPDKAKFMDIARSDGLKSALAWRVQRFEEE</sequence>
<dbReference type="GO" id="GO:0003824">
    <property type="term" value="F:catalytic activity"/>
    <property type="evidence" value="ECO:0007669"/>
    <property type="project" value="UniProtKB-ARBA"/>
</dbReference>
<dbReference type="Gene3D" id="3.90.226.10">
    <property type="entry name" value="2-enoyl-CoA Hydratase, Chain A, domain 1"/>
    <property type="match status" value="1"/>
</dbReference>
<dbReference type="PANTHER" id="PTHR43802:SF1">
    <property type="entry name" value="IP11341P-RELATED"/>
    <property type="match status" value="1"/>
</dbReference>
<dbReference type="CDD" id="cd06558">
    <property type="entry name" value="crotonase-like"/>
    <property type="match status" value="1"/>
</dbReference>
<evidence type="ECO:0000313" key="3">
    <source>
        <dbReference type="EMBL" id="MCW3714981.1"/>
    </source>
</evidence>
<evidence type="ECO:0000313" key="4">
    <source>
        <dbReference type="Proteomes" id="UP000191686"/>
    </source>
</evidence>
<dbReference type="InterPro" id="IPR029045">
    <property type="entry name" value="ClpP/crotonase-like_dom_sf"/>
</dbReference>
<dbReference type="PROSITE" id="PS00166">
    <property type="entry name" value="ENOYL_COA_HYDRATASE"/>
    <property type="match status" value="1"/>
</dbReference>
<name>A0ABD4UKT9_9BURK</name>
<accession>A0ABD4UKT9</accession>
<reference evidence="3 4" key="1">
    <citation type="journal article" date="2017" name="Front. Microbiol.">
        <title>Genomics reveals a unique clone of Burkholderia cenocepacia harbouring an actively excising novel genomic island.</title>
        <authorList>
            <person name="Patil P."/>
            <person name="Mali S."/>
            <person name="Midha S."/>
            <person name="Gautam V."/>
            <person name="Dash L."/>
            <person name="Kumar S."/>
            <person name="Shastri J."/>
            <person name="Singhal L."/>
            <person name="Patil P.B."/>
        </authorList>
    </citation>
    <scope>NUCLEOTIDE SEQUENCE [LARGE SCALE GENOMIC DNA]</scope>
    <source>
        <strain evidence="3 4">BC-19</strain>
    </source>
</reference>
<dbReference type="SUPFAM" id="SSF52096">
    <property type="entry name" value="ClpP/crotonase"/>
    <property type="match status" value="1"/>
</dbReference>
<dbReference type="PANTHER" id="PTHR43802">
    <property type="entry name" value="ENOYL-COA HYDRATASE"/>
    <property type="match status" value="1"/>
</dbReference>
<reference evidence="3 4" key="2">
    <citation type="journal article" date="2017" name="Front. Microbiol.">
        <title>Genomics Reveals a Unique Clone of Burkholderia cenocepacia Harboring an Actively Excising Novel Genomic Island.</title>
        <authorList>
            <person name="Patil P.P."/>
            <person name="Mali S."/>
            <person name="Midha S."/>
            <person name="Gautam V."/>
            <person name="Dash L."/>
            <person name="Kumar S."/>
            <person name="Shastri J."/>
            <person name="Singhal L."/>
            <person name="Patil P.B."/>
        </authorList>
    </citation>
    <scope>NUCLEOTIDE SEQUENCE [LARGE SCALE GENOMIC DNA]</scope>
    <source>
        <strain evidence="3 4">BC-19</strain>
    </source>
</reference>
<evidence type="ECO:0000256" key="2">
    <source>
        <dbReference type="RuleBase" id="RU003707"/>
    </source>
</evidence>
<gene>
    <name evidence="3" type="ORF">UE95_027210</name>
</gene>
<dbReference type="EMBL" id="JYMX02000026">
    <property type="protein sequence ID" value="MCW3714981.1"/>
    <property type="molecule type" value="Genomic_DNA"/>
</dbReference>
<evidence type="ECO:0000256" key="1">
    <source>
        <dbReference type="ARBA" id="ARBA00005254"/>
    </source>
</evidence>
<dbReference type="InterPro" id="IPR001753">
    <property type="entry name" value="Enoyl-CoA_hydra/iso"/>
</dbReference>